<keyword evidence="3" id="KW-1185">Reference proteome</keyword>
<dbReference type="PROSITE" id="PS51704">
    <property type="entry name" value="GP_PDE"/>
    <property type="match status" value="1"/>
</dbReference>
<dbReference type="SUPFAM" id="SSF51695">
    <property type="entry name" value="PLC-like phosphodiesterases"/>
    <property type="match status" value="1"/>
</dbReference>
<dbReference type="Proteomes" id="UP000331127">
    <property type="component" value="Unassembled WGS sequence"/>
</dbReference>
<dbReference type="AlphaFoldDB" id="A0A5M3X7U8"/>
<dbReference type="PANTHER" id="PTHR46211">
    <property type="entry name" value="GLYCEROPHOSPHORYL DIESTER PHOSPHODIESTERASE"/>
    <property type="match status" value="1"/>
</dbReference>
<dbReference type="GO" id="GO:0006629">
    <property type="term" value="P:lipid metabolic process"/>
    <property type="evidence" value="ECO:0007669"/>
    <property type="project" value="InterPro"/>
</dbReference>
<accession>A0A5M3X7U8</accession>
<name>A0A5M3X7U8_9ACTN</name>
<dbReference type="InterPro" id="IPR030395">
    <property type="entry name" value="GP_PDE_dom"/>
</dbReference>
<feature type="domain" description="GP-PDE" evidence="1">
    <location>
        <begin position="29"/>
        <end position="271"/>
    </location>
</feature>
<dbReference type="OrthoDB" id="9758957at2"/>
<reference evidence="2 3" key="1">
    <citation type="submission" date="2019-10" db="EMBL/GenBank/DDBJ databases">
        <title>Whole genome shotgun sequence of Acrocarpospora macrocephala NBRC 16266.</title>
        <authorList>
            <person name="Ichikawa N."/>
            <person name="Kimura A."/>
            <person name="Kitahashi Y."/>
            <person name="Komaki H."/>
            <person name="Oguchi A."/>
        </authorList>
    </citation>
    <scope>NUCLEOTIDE SEQUENCE [LARGE SCALE GENOMIC DNA]</scope>
    <source>
        <strain evidence="2 3">NBRC 16266</strain>
    </source>
</reference>
<protein>
    <submittedName>
        <fullName evidence="2">Glycerophosphodiester phosphodiesterase</fullName>
    </submittedName>
</protein>
<gene>
    <name evidence="2" type="primary">ugpQ_2</name>
    <name evidence="2" type="ORF">Amac_078650</name>
</gene>
<dbReference type="PANTHER" id="PTHR46211:SF14">
    <property type="entry name" value="GLYCEROPHOSPHODIESTER PHOSPHODIESTERASE"/>
    <property type="match status" value="1"/>
</dbReference>
<evidence type="ECO:0000259" key="1">
    <source>
        <dbReference type="PROSITE" id="PS51704"/>
    </source>
</evidence>
<dbReference type="EMBL" id="BLAE01000056">
    <property type="protein sequence ID" value="GES14268.1"/>
    <property type="molecule type" value="Genomic_DNA"/>
</dbReference>
<evidence type="ECO:0000313" key="2">
    <source>
        <dbReference type="EMBL" id="GES14268.1"/>
    </source>
</evidence>
<dbReference type="Pfam" id="PF03009">
    <property type="entry name" value="GDPD"/>
    <property type="match status" value="1"/>
</dbReference>
<dbReference type="GO" id="GO:0008081">
    <property type="term" value="F:phosphoric diester hydrolase activity"/>
    <property type="evidence" value="ECO:0007669"/>
    <property type="project" value="InterPro"/>
</dbReference>
<dbReference type="InterPro" id="IPR017946">
    <property type="entry name" value="PLC-like_Pdiesterase_TIM-brl"/>
</dbReference>
<proteinExistence type="predicted"/>
<dbReference type="Gene3D" id="3.20.20.190">
    <property type="entry name" value="Phosphatidylinositol (PI) phosphodiesterase"/>
    <property type="match status" value="1"/>
</dbReference>
<organism evidence="2 3">
    <name type="scientific">Acrocarpospora macrocephala</name>
    <dbReference type="NCBI Taxonomy" id="150177"/>
    <lineage>
        <taxon>Bacteria</taxon>
        <taxon>Bacillati</taxon>
        <taxon>Actinomycetota</taxon>
        <taxon>Actinomycetes</taxon>
        <taxon>Streptosporangiales</taxon>
        <taxon>Streptosporangiaceae</taxon>
        <taxon>Acrocarpospora</taxon>
    </lineage>
</organism>
<comment type="caution">
    <text evidence="2">The sequence shown here is derived from an EMBL/GenBank/DDBJ whole genome shotgun (WGS) entry which is preliminary data.</text>
</comment>
<sequence length="276" mass="29886">MTLSLAVRAWHVTRQGTNVNAEAGMTYRPLIIAHRGHSLLAPEQTMAAYRTAAELGADMIEVDVRRSRDGVFLLMHDEALDRTTSGTGPVADLTWAELSALDAGGWFGPEFAGERVPCLDELFDFAEEADVSLCLEAKGETPREQRFVASAIARELARRGRLDRDVVASFDHEALAEAGRVTPGLKLAPDRLPERGPSQAETLITQARRIGAEIIQHHHADLTPDVVRATQEAGVAIWAWPATSAESIERVHAMGVVGLMGDDVAAIVKVVDRSLA</sequence>
<evidence type="ECO:0000313" key="3">
    <source>
        <dbReference type="Proteomes" id="UP000331127"/>
    </source>
</evidence>